<keyword evidence="2" id="KW-1185">Reference proteome</keyword>
<dbReference type="Proteomes" id="UP001058003">
    <property type="component" value="Chromosome"/>
</dbReference>
<proteinExistence type="predicted"/>
<sequence length="128" mass="14201">MRVRTPGGTYEWELERGEGDLMLRAPDGRRWTAAGADWTAALLALREQLEPEGILLCCDGARRDVHSSGMVRDWSGGEDAYALRRGRRPDMRPLVDVFGPADCAAVGMAAALRRGWRTRSPPHWLGGR</sequence>
<evidence type="ECO:0000313" key="2">
    <source>
        <dbReference type="Proteomes" id="UP001058003"/>
    </source>
</evidence>
<dbReference type="KEGG" id="daur:Daura_28955"/>
<dbReference type="AlphaFoldDB" id="A0A9Q9I7P1"/>
<dbReference type="OrthoDB" id="775526at2"/>
<reference evidence="1" key="1">
    <citation type="submission" date="2021-04" db="EMBL/GenBank/DDBJ databases">
        <title>Dactylosporangium aurantiacum NRRL B-8018 full assembly.</title>
        <authorList>
            <person name="Hartkoorn R.C."/>
            <person name="Beaudoing E."/>
            <person name="Hot D."/>
        </authorList>
    </citation>
    <scope>NUCLEOTIDE SEQUENCE</scope>
    <source>
        <strain evidence="1">NRRL B-8018</strain>
    </source>
</reference>
<accession>A0A9Q9I7P1</accession>
<dbReference type="EMBL" id="CP073767">
    <property type="protein sequence ID" value="UWZ50837.1"/>
    <property type="molecule type" value="Genomic_DNA"/>
</dbReference>
<dbReference type="RefSeq" id="WP_156089361.1">
    <property type="nucleotide sequence ID" value="NZ_CP073767.1"/>
</dbReference>
<name>A0A9Q9I7P1_9ACTN</name>
<gene>
    <name evidence="1" type="ORF">Daura_28955</name>
</gene>
<evidence type="ECO:0000313" key="1">
    <source>
        <dbReference type="EMBL" id="UWZ50837.1"/>
    </source>
</evidence>
<organism evidence="1 2">
    <name type="scientific">Dactylosporangium aurantiacum</name>
    <dbReference type="NCBI Taxonomy" id="35754"/>
    <lineage>
        <taxon>Bacteria</taxon>
        <taxon>Bacillati</taxon>
        <taxon>Actinomycetota</taxon>
        <taxon>Actinomycetes</taxon>
        <taxon>Micromonosporales</taxon>
        <taxon>Micromonosporaceae</taxon>
        <taxon>Dactylosporangium</taxon>
    </lineage>
</organism>
<protein>
    <submittedName>
        <fullName evidence="1">Uncharacterized protein</fullName>
    </submittedName>
</protein>